<dbReference type="NCBIfam" id="NF004127">
    <property type="entry name" value="PRK05617.1"/>
    <property type="match status" value="1"/>
</dbReference>
<sequence length="366" mass="39903">MSDQNAPVLFSYQATSNGNKIGIAELNAPKALNSLNYDMAQALFQQLQAWQADDSVVCVLLRGSGDKGFCAGGDVVQLHNSAVNNDSRGQEFFTLEYQLDYLIHVYPKPIVCWGHGIVMGGGLGLLSGASHRVVTEKTRLAMPEVTIGLYPDVGGSWFLNKMPGDVGLFLALTGASINAADTLFVGLADYYLNHAQWSSVLARLAKSSWEYDHHQVVTEVLLALQTDATEKPQSQVRVNFDLIQAFFAAATQEQIVENIVSYAGEVEWLSKAAATLKAGCPTTVKLVFAQLQASLHMSLKEVFQMELILSCNCLKYDNFAEGVRALLIDKDKNPQFSPATLDEVSDEFILAHFDAPWAGEHPLAGL</sequence>
<dbReference type="SUPFAM" id="SSF52096">
    <property type="entry name" value="ClpP/crotonase"/>
    <property type="match status" value="1"/>
</dbReference>
<dbReference type="InterPro" id="IPR029045">
    <property type="entry name" value="ClpP/crotonase-like_dom_sf"/>
</dbReference>
<name>A0AAV3TWE0_9ALTE</name>
<organism evidence="5 6">
    <name type="scientific">Halioxenophilus aromaticivorans</name>
    <dbReference type="NCBI Taxonomy" id="1306992"/>
    <lineage>
        <taxon>Bacteria</taxon>
        <taxon>Pseudomonadati</taxon>
        <taxon>Pseudomonadota</taxon>
        <taxon>Gammaproteobacteria</taxon>
        <taxon>Alteromonadales</taxon>
        <taxon>Alteromonadaceae</taxon>
        <taxon>Halioxenophilus</taxon>
    </lineage>
</organism>
<dbReference type="EMBL" id="BAABLX010000001">
    <property type="protein sequence ID" value="GAA4929291.1"/>
    <property type="molecule type" value="Genomic_DNA"/>
</dbReference>
<dbReference type="Proteomes" id="UP001409585">
    <property type="component" value="Unassembled WGS sequence"/>
</dbReference>
<evidence type="ECO:0000259" key="4">
    <source>
        <dbReference type="Pfam" id="PF16113"/>
    </source>
</evidence>
<comment type="caution">
    <text evidence="5">The sequence shown here is derived from an EMBL/GenBank/DDBJ whole genome shotgun (WGS) entry which is preliminary data.</text>
</comment>
<keyword evidence="6" id="KW-1185">Reference proteome</keyword>
<dbReference type="InterPro" id="IPR045004">
    <property type="entry name" value="ECH_dom"/>
</dbReference>
<comment type="catalytic activity">
    <reaction evidence="1">
        <text>3-hydroxy-2-methylpropanoyl-CoA + H2O = 3-hydroxy-2-methylpropanoate + CoA + H(+)</text>
        <dbReference type="Rhea" id="RHEA:20888"/>
        <dbReference type="ChEBI" id="CHEBI:11805"/>
        <dbReference type="ChEBI" id="CHEBI:15377"/>
        <dbReference type="ChEBI" id="CHEBI:15378"/>
        <dbReference type="ChEBI" id="CHEBI:57287"/>
        <dbReference type="ChEBI" id="CHEBI:57340"/>
        <dbReference type="EC" id="3.1.2.4"/>
    </reaction>
</comment>
<dbReference type="InterPro" id="IPR032259">
    <property type="entry name" value="HIBYL-CoA-H"/>
</dbReference>
<keyword evidence="3" id="KW-0378">Hydrolase</keyword>
<evidence type="ECO:0000256" key="3">
    <source>
        <dbReference type="ARBA" id="ARBA00022801"/>
    </source>
</evidence>
<dbReference type="PANTHER" id="PTHR43176:SF3">
    <property type="entry name" value="3-HYDROXYISOBUTYRYL-COA HYDROLASE, MITOCHONDRIAL"/>
    <property type="match status" value="1"/>
</dbReference>
<gene>
    <name evidence="5" type="ORF">GCM10025791_01210</name>
</gene>
<evidence type="ECO:0000313" key="5">
    <source>
        <dbReference type="EMBL" id="GAA4929291.1"/>
    </source>
</evidence>
<dbReference type="Gene3D" id="3.90.226.10">
    <property type="entry name" value="2-enoyl-CoA Hydratase, Chain A, domain 1"/>
    <property type="match status" value="1"/>
</dbReference>
<dbReference type="CDD" id="cd06558">
    <property type="entry name" value="crotonase-like"/>
    <property type="match status" value="1"/>
</dbReference>
<dbReference type="PANTHER" id="PTHR43176">
    <property type="entry name" value="3-HYDROXYISOBUTYRYL-COA HYDROLASE-RELATED"/>
    <property type="match status" value="1"/>
</dbReference>
<dbReference type="GO" id="GO:0006574">
    <property type="term" value="P:L-valine catabolic process"/>
    <property type="evidence" value="ECO:0007669"/>
    <property type="project" value="TreeGrafter"/>
</dbReference>
<dbReference type="RefSeq" id="WP_345415428.1">
    <property type="nucleotide sequence ID" value="NZ_AP031496.1"/>
</dbReference>
<evidence type="ECO:0000313" key="6">
    <source>
        <dbReference type="Proteomes" id="UP001409585"/>
    </source>
</evidence>
<protein>
    <recommendedName>
        <fullName evidence="2">3-hydroxyisobutyryl-CoA hydrolase</fullName>
        <ecNumber evidence="2">3.1.2.4</ecNumber>
    </recommendedName>
</protein>
<dbReference type="EC" id="3.1.2.4" evidence="2"/>
<accession>A0AAV3TWE0</accession>
<dbReference type="Pfam" id="PF16113">
    <property type="entry name" value="ECH_2"/>
    <property type="match status" value="1"/>
</dbReference>
<feature type="domain" description="Enoyl-CoA hydratase/isomerase" evidence="4">
    <location>
        <begin position="21"/>
        <end position="353"/>
    </location>
</feature>
<dbReference type="AlphaFoldDB" id="A0AAV3TWE0"/>
<reference evidence="6" key="1">
    <citation type="journal article" date="2019" name="Int. J. Syst. Evol. Microbiol.">
        <title>The Global Catalogue of Microorganisms (GCM) 10K type strain sequencing project: providing services to taxonomists for standard genome sequencing and annotation.</title>
        <authorList>
            <consortium name="The Broad Institute Genomics Platform"/>
            <consortium name="The Broad Institute Genome Sequencing Center for Infectious Disease"/>
            <person name="Wu L."/>
            <person name="Ma J."/>
        </authorList>
    </citation>
    <scope>NUCLEOTIDE SEQUENCE [LARGE SCALE GENOMIC DNA]</scope>
    <source>
        <strain evidence="6">JCM 19134</strain>
    </source>
</reference>
<proteinExistence type="predicted"/>
<evidence type="ECO:0000256" key="1">
    <source>
        <dbReference type="ARBA" id="ARBA00001709"/>
    </source>
</evidence>
<evidence type="ECO:0000256" key="2">
    <source>
        <dbReference type="ARBA" id="ARBA00011915"/>
    </source>
</evidence>
<dbReference type="GO" id="GO:0005829">
    <property type="term" value="C:cytosol"/>
    <property type="evidence" value="ECO:0007669"/>
    <property type="project" value="TreeGrafter"/>
</dbReference>
<dbReference type="GO" id="GO:0003860">
    <property type="term" value="F:3-hydroxyisobutyryl-CoA hydrolase activity"/>
    <property type="evidence" value="ECO:0007669"/>
    <property type="project" value="UniProtKB-EC"/>
</dbReference>